<comment type="caution">
    <text evidence="1">The sequence shown here is derived from an EMBL/GenBank/DDBJ whole genome shotgun (WGS) entry which is preliminary data.</text>
</comment>
<dbReference type="RefSeq" id="WP_024013740.1">
    <property type="nucleotide sequence ID" value="NZ_CM002330.1"/>
</dbReference>
<protein>
    <submittedName>
        <fullName evidence="1">Uncharacterized protein</fullName>
    </submittedName>
</protein>
<dbReference type="HOGENOM" id="CLU_2013320_0_0_6"/>
<evidence type="ECO:0000313" key="2">
    <source>
        <dbReference type="Proteomes" id="UP000024771"/>
    </source>
</evidence>
<accession>V8R3Z7</accession>
<dbReference type="EMBL" id="AYMZ01000008">
    <property type="protein sequence ID" value="ETF06846.1"/>
    <property type="molecule type" value="Genomic_DNA"/>
</dbReference>
<sequence length="128" mass="14199">MSFYAQIKHKLIKADSSQYQELIAKDAAIARLAGVAKALVKDTGFKVIGFVDLDAKKYFLLGKTGKFGDLIECPISTAMLTIFKDAVGADIPIQRIKKALKREDLAKFTMEMSKFADSQMQSLEVTFL</sequence>
<dbReference type="AlphaFoldDB" id="V8R3Z7"/>
<gene>
    <name evidence="1" type="ORF">PMO01_18530</name>
</gene>
<name>V8R3Z7_9PSED</name>
<reference evidence="1 2" key="1">
    <citation type="journal article" date="2014" name="Genome Announc.">
        <title>Draft Genome Sequence of Pseudomonas moraviensis R28-S.</title>
        <authorList>
            <person name="Hunter S.S."/>
            <person name="Yano H."/>
            <person name="Loftie-Eaton W."/>
            <person name="Hughes J."/>
            <person name="De Gelder L."/>
            <person name="Stragier P."/>
            <person name="De Vos P."/>
            <person name="Settles M.L."/>
            <person name="Top E.M."/>
        </authorList>
    </citation>
    <scope>NUCLEOTIDE SEQUENCE [LARGE SCALE GENOMIC DNA]</scope>
    <source>
        <strain evidence="2">R28</strain>
    </source>
</reference>
<dbReference type="PATRIC" id="fig|1395516.4.peg.3762"/>
<organism evidence="1 2">
    <name type="scientific">Pseudomonas moraviensis R28-S</name>
    <dbReference type="NCBI Taxonomy" id="1395516"/>
    <lineage>
        <taxon>Bacteria</taxon>
        <taxon>Pseudomonadati</taxon>
        <taxon>Pseudomonadota</taxon>
        <taxon>Gammaproteobacteria</taxon>
        <taxon>Pseudomonadales</taxon>
        <taxon>Pseudomonadaceae</taxon>
        <taxon>Pseudomonas</taxon>
    </lineage>
</organism>
<dbReference type="Proteomes" id="UP000024771">
    <property type="component" value="Chromosome"/>
</dbReference>
<proteinExistence type="predicted"/>
<evidence type="ECO:0000313" key="1">
    <source>
        <dbReference type="EMBL" id="ETF06846.1"/>
    </source>
</evidence>